<dbReference type="EMBL" id="CAMXCT020000196">
    <property type="protein sequence ID" value="CAL1128694.1"/>
    <property type="molecule type" value="Genomic_DNA"/>
</dbReference>
<dbReference type="InterPro" id="IPR001623">
    <property type="entry name" value="DnaJ_domain"/>
</dbReference>
<evidence type="ECO:0008006" key="4">
    <source>
        <dbReference type="Google" id="ProtNLM"/>
    </source>
</evidence>
<reference evidence="2 3" key="2">
    <citation type="submission" date="2024-05" db="EMBL/GenBank/DDBJ databases">
        <authorList>
            <person name="Chen Y."/>
            <person name="Shah S."/>
            <person name="Dougan E. K."/>
            <person name="Thang M."/>
            <person name="Chan C."/>
        </authorList>
    </citation>
    <scope>NUCLEOTIDE SEQUENCE [LARGE SCALE GENOMIC DNA]</scope>
</reference>
<gene>
    <name evidence="1" type="ORF">C1SCF055_LOCUS3653</name>
</gene>
<protein>
    <recommendedName>
        <fullName evidence="4">J domain-containing protein</fullName>
    </recommendedName>
</protein>
<dbReference type="EMBL" id="CAMXCT030000196">
    <property type="protein sequence ID" value="CAL4762631.1"/>
    <property type="molecule type" value="Genomic_DNA"/>
</dbReference>
<proteinExistence type="predicted"/>
<evidence type="ECO:0000313" key="3">
    <source>
        <dbReference type="Proteomes" id="UP001152797"/>
    </source>
</evidence>
<sequence>MEFPKLRRQSEDVVSLEEDHGGFSRLTSTNTAEEVSHLHHCSPCSRVGDASCSMEELEFSEQNSSAAMDSVRSVHPSDVSWGVDSGCLIPALCSVFWLTEAALSGLERNFAMKTQRAAMCWLVGAMFACSVVGDTTHLAQGTVEAFRKAVQETGAAGFPFHSEMMKLFQWMPFSSYFSTHYYLHESLLKLPELRSHRAVGRTLFPLAEAHGWLPQAVEEYGLKLDPKDVILFVDGSRGFGPLDYLMSSFVSLGKLWKGSLRSWCHNHLGAHFGEPFYLFPLGGMVFEFGRLGLESLGEGKLRKQPEPSQFLFLTSSHLVVRSRPCNHWKLPLSEIIGYREWDEKVDSSKSCLEKATFPWDDDGRIPQLGDDYVGLRLRTKSGVLGRHMLPRGKSYGLVSWKELRGPDFSDLGKVCHLKKWVKSHPNFTEVKYFKASGDGKDESCFSLKWTAEPYMEMPTGSYEEPSLLHAIVAFAKEMRAFTTLDPWDTLERGDRLLKDGLCEEALDNYLRAAKMNPADTGLHEWRSLMDFRIHQGQQCLGIQRPRLGESTCMDQFPELRNHKLIEDFQILSSPEGWRRVKHLEEWRRFFQLSKKFNATDVIKAKRKLLKKYHPDKHQADADCAHQLSMWIMAGAELLKEHRSDRTNEL</sequence>
<comment type="caution">
    <text evidence="1">The sequence shown here is derived from an EMBL/GenBank/DDBJ whole genome shotgun (WGS) entry which is preliminary data.</text>
</comment>
<dbReference type="EMBL" id="CAMXCT010000196">
    <property type="protein sequence ID" value="CAI3975319.1"/>
    <property type="molecule type" value="Genomic_DNA"/>
</dbReference>
<dbReference type="AlphaFoldDB" id="A0A9P1FFP8"/>
<dbReference type="InterPro" id="IPR036869">
    <property type="entry name" value="J_dom_sf"/>
</dbReference>
<dbReference type="SUPFAM" id="SSF46565">
    <property type="entry name" value="Chaperone J-domain"/>
    <property type="match status" value="1"/>
</dbReference>
<dbReference type="CDD" id="cd06257">
    <property type="entry name" value="DnaJ"/>
    <property type="match status" value="1"/>
</dbReference>
<dbReference type="Proteomes" id="UP001152797">
    <property type="component" value="Unassembled WGS sequence"/>
</dbReference>
<name>A0A9P1FFP8_9DINO</name>
<accession>A0A9P1FFP8</accession>
<organism evidence="1">
    <name type="scientific">Cladocopium goreaui</name>
    <dbReference type="NCBI Taxonomy" id="2562237"/>
    <lineage>
        <taxon>Eukaryota</taxon>
        <taxon>Sar</taxon>
        <taxon>Alveolata</taxon>
        <taxon>Dinophyceae</taxon>
        <taxon>Suessiales</taxon>
        <taxon>Symbiodiniaceae</taxon>
        <taxon>Cladocopium</taxon>
    </lineage>
</organism>
<keyword evidence="3" id="KW-1185">Reference proteome</keyword>
<reference evidence="1" key="1">
    <citation type="submission" date="2022-10" db="EMBL/GenBank/DDBJ databases">
        <authorList>
            <person name="Chen Y."/>
            <person name="Dougan E. K."/>
            <person name="Chan C."/>
            <person name="Rhodes N."/>
            <person name="Thang M."/>
        </authorList>
    </citation>
    <scope>NUCLEOTIDE SEQUENCE</scope>
</reference>
<evidence type="ECO:0000313" key="2">
    <source>
        <dbReference type="EMBL" id="CAL4762631.1"/>
    </source>
</evidence>
<evidence type="ECO:0000313" key="1">
    <source>
        <dbReference type="EMBL" id="CAI3975319.1"/>
    </source>
</evidence>